<sequence>MLREATPHHTTPQDTSDSEGARRSDLGRAQQTPPLSAGGPPFFGRVLTATGAAPHPPPPYELLAGAPPALALSAPESSPVLSSMAKLTPWQLLATGLFIFFFQSVLLQNQVGNNCLNLCGKNASCKNVSGNYSCSCQRDFWRKSNKEKTFKNISENDCISCKRYPKEENCKEGYKLCAGDTEKCCVDTTCKSEQCGKHGMCKRDCADSYCECKPGFYLPKGGSEFKNVSEDNCEDIDECKRNVSTCGPKGSCINTEGDYYCKCKPGYGKSPKDDRKLCRDINECNENHCDETAHCINYEGSYSCYCPPGYFQYSNAVQENKTKIKCKEFNYPIPSWNNCSDKQSFLCNITTQLENLFGSPPNVSSQMDSKRHLWETLDKLDNLLNLMEAENKQQTHQVATKIMELMEARLRMFAFSLPNGTTTIKPKAGTKLVMEIRTAENTGQGLAQLWLEETQMKVSWEAASKKGEGPSVVGLLSYEDLGSILTGAHVEGSDWEEIVKSKQATSKPNYKVLSKVASAFVGHNETTALSNPVTFSFNHPEPESNVVKVICAFWKPTETGGNWSQEGCERLNISTANRTYCRCNHLTSFAVLMAFYDVEDWGLSIITKIGLVVSLICLFFSILTFLFCRAIQGIRTTIHLHLCLALFAADVIFLCAGISSNTGACVVVAGLLHYLFLCVFCWMLLEGVQLYLMVVQVFNTHSLKHWHIFLVGYGLPAVLVGISAAINSKGYSRKNCWLSRERGFLWSFLGPVSFIIMVNAVVFLITVWRLSEKFADINPDMTKLKKQRVLTITAIAQLCILGITWIFGLFQFSNQTLVMSYLFTIFNSLQGLFIFLLHCVLKKQVRDDYYRWLCQSRHGKTQSSDKYSEFSSTSGSNTLRSPKTLKESGI</sequence>
<name>A0AAW1BZ91_CROAD</name>
<comment type="subcellular location">
    <subcellularLocation>
        <location evidence="1">Cell membrane</location>
        <topology evidence="1">Multi-pass membrane protein</topology>
    </subcellularLocation>
</comment>
<evidence type="ECO:0000313" key="20">
    <source>
        <dbReference type="Proteomes" id="UP001474421"/>
    </source>
</evidence>
<evidence type="ECO:0000256" key="9">
    <source>
        <dbReference type="ARBA" id="ARBA00022989"/>
    </source>
</evidence>
<evidence type="ECO:0000256" key="6">
    <source>
        <dbReference type="ARBA" id="ARBA00022737"/>
    </source>
</evidence>
<evidence type="ECO:0000256" key="1">
    <source>
        <dbReference type="ARBA" id="ARBA00004651"/>
    </source>
</evidence>
<protein>
    <submittedName>
        <fullName evidence="19">CD97 antigen</fullName>
    </submittedName>
</protein>
<dbReference type="PRINTS" id="PR00249">
    <property type="entry name" value="GPCRSECRETIN"/>
</dbReference>
<dbReference type="Pfam" id="PF01825">
    <property type="entry name" value="GPS"/>
    <property type="match status" value="1"/>
</dbReference>
<dbReference type="InterPro" id="IPR057244">
    <property type="entry name" value="GAIN_B"/>
</dbReference>
<dbReference type="Pfam" id="PF00002">
    <property type="entry name" value="7tm_2"/>
    <property type="match status" value="1"/>
</dbReference>
<dbReference type="GO" id="GO:0007189">
    <property type="term" value="P:adenylate cyclase-activating G protein-coupled receptor signaling pathway"/>
    <property type="evidence" value="ECO:0007669"/>
    <property type="project" value="TreeGrafter"/>
</dbReference>
<feature type="transmembrane region" description="Helical" evidence="15">
    <location>
        <begin position="706"/>
        <end position="726"/>
    </location>
</feature>
<keyword evidence="5" id="KW-0732">Signal</keyword>
<dbReference type="SUPFAM" id="SSF57196">
    <property type="entry name" value="EGF/Laminin"/>
    <property type="match status" value="2"/>
</dbReference>
<dbReference type="PROSITE" id="PS00010">
    <property type="entry name" value="ASX_HYDROXYL"/>
    <property type="match status" value="3"/>
</dbReference>
<proteinExistence type="predicted"/>
<dbReference type="Proteomes" id="UP001474421">
    <property type="component" value="Unassembled WGS sequence"/>
</dbReference>
<dbReference type="Gene3D" id="1.20.1070.10">
    <property type="entry name" value="Rhodopsin 7-helix transmembrane proteins"/>
    <property type="match status" value="1"/>
</dbReference>
<evidence type="ECO:0000256" key="14">
    <source>
        <dbReference type="SAM" id="MobiDB-lite"/>
    </source>
</evidence>
<dbReference type="EMBL" id="JAOTOJ010000002">
    <property type="protein sequence ID" value="KAK9406737.1"/>
    <property type="molecule type" value="Genomic_DNA"/>
</dbReference>
<evidence type="ECO:0000256" key="7">
    <source>
        <dbReference type="ARBA" id="ARBA00022837"/>
    </source>
</evidence>
<feature type="transmembrane region" description="Helical" evidence="15">
    <location>
        <begin position="640"/>
        <end position="659"/>
    </location>
</feature>
<keyword evidence="9 15" id="KW-1133">Transmembrane helix</keyword>
<dbReference type="PROSITE" id="PS00650">
    <property type="entry name" value="G_PROTEIN_RECEP_F2_2"/>
    <property type="match status" value="1"/>
</dbReference>
<keyword evidence="6" id="KW-0677">Repeat</keyword>
<dbReference type="InterPro" id="IPR018097">
    <property type="entry name" value="EGF_Ca-bd_CS"/>
</dbReference>
<evidence type="ECO:0000256" key="3">
    <source>
        <dbReference type="ARBA" id="ARBA00022536"/>
    </source>
</evidence>
<dbReference type="SMART" id="SM00303">
    <property type="entry name" value="GPS"/>
    <property type="match status" value="1"/>
</dbReference>
<keyword evidence="20" id="KW-1185">Reference proteome</keyword>
<dbReference type="InterPro" id="IPR000152">
    <property type="entry name" value="EGF-type_Asp/Asn_hydroxyl_site"/>
</dbReference>
<keyword evidence="7" id="KW-0106">Calcium</keyword>
<keyword evidence="4 15" id="KW-0812">Transmembrane</keyword>
<evidence type="ECO:0000256" key="8">
    <source>
        <dbReference type="ARBA" id="ARBA00022889"/>
    </source>
</evidence>
<organism evidence="19 20">
    <name type="scientific">Crotalus adamanteus</name>
    <name type="common">Eastern diamondback rattlesnake</name>
    <dbReference type="NCBI Taxonomy" id="8729"/>
    <lineage>
        <taxon>Eukaryota</taxon>
        <taxon>Metazoa</taxon>
        <taxon>Chordata</taxon>
        <taxon>Craniata</taxon>
        <taxon>Vertebrata</taxon>
        <taxon>Euteleostomi</taxon>
        <taxon>Lepidosauria</taxon>
        <taxon>Squamata</taxon>
        <taxon>Bifurcata</taxon>
        <taxon>Unidentata</taxon>
        <taxon>Episquamata</taxon>
        <taxon>Toxicofera</taxon>
        <taxon>Serpentes</taxon>
        <taxon>Colubroidea</taxon>
        <taxon>Viperidae</taxon>
        <taxon>Crotalinae</taxon>
        <taxon>Crotalus</taxon>
    </lineage>
</organism>
<dbReference type="Gene3D" id="2.60.220.50">
    <property type="match status" value="1"/>
</dbReference>
<feature type="transmembrane region" description="Helical" evidence="15">
    <location>
        <begin position="671"/>
        <end position="694"/>
    </location>
</feature>
<dbReference type="InterPro" id="IPR000742">
    <property type="entry name" value="EGF"/>
</dbReference>
<feature type="transmembrane region" description="Helical" evidence="15">
    <location>
        <begin position="609"/>
        <end position="628"/>
    </location>
</feature>
<evidence type="ECO:0000256" key="11">
    <source>
        <dbReference type="ARBA" id="ARBA00023157"/>
    </source>
</evidence>
<keyword evidence="8" id="KW-0130">Cell adhesion</keyword>
<evidence type="ECO:0000256" key="10">
    <source>
        <dbReference type="ARBA" id="ARBA00023136"/>
    </source>
</evidence>
<dbReference type="InterPro" id="IPR017983">
    <property type="entry name" value="GPCR_2_secretin-like_CS"/>
</dbReference>
<evidence type="ECO:0000256" key="15">
    <source>
        <dbReference type="SAM" id="Phobius"/>
    </source>
</evidence>
<keyword evidence="2" id="KW-1003">Cell membrane</keyword>
<dbReference type="GO" id="GO:0005509">
    <property type="term" value="F:calcium ion binding"/>
    <property type="evidence" value="ECO:0007669"/>
    <property type="project" value="InterPro"/>
</dbReference>
<keyword evidence="11" id="KW-1015">Disulfide bond</keyword>
<feature type="transmembrane region" description="Helical" evidence="15">
    <location>
        <begin position="746"/>
        <end position="768"/>
    </location>
</feature>
<evidence type="ECO:0000259" key="16">
    <source>
        <dbReference type="PROSITE" id="PS50026"/>
    </source>
</evidence>
<dbReference type="CDD" id="cd00054">
    <property type="entry name" value="EGF_CA"/>
    <property type="match status" value="2"/>
</dbReference>
<feature type="domain" description="GAIN-B" evidence="17">
    <location>
        <begin position="420"/>
        <end position="599"/>
    </location>
</feature>
<dbReference type="PROSITE" id="PS50221">
    <property type="entry name" value="GAIN_B"/>
    <property type="match status" value="1"/>
</dbReference>
<dbReference type="InterPro" id="IPR001881">
    <property type="entry name" value="EGF-like_Ca-bd_dom"/>
</dbReference>
<feature type="transmembrane region" description="Helical" evidence="15">
    <location>
        <begin position="818"/>
        <end position="841"/>
    </location>
</feature>
<dbReference type="PROSITE" id="PS50026">
    <property type="entry name" value="EGF_3"/>
    <property type="match status" value="2"/>
</dbReference>
<dbReference type="AlphaFoldDB" id="A0AAW1BZ91"/>
<feature type="region of interest" description="Disordered" evidence="14">
    <location>
        <begin position="862"/>
        <end position="890"/>
    </location>
</feature>
<evidence type="ECO:0000256" key="2">
    <source>
        <dbReference type="ARBA" id="ARBA00022475"/>
    </source>
</evidence>
<dbReference type="FunFam" id="1.20.1070.10:FF:000136">
    <property type="entry name" value="Adhesion G protein-coupled receptor E5"/>
    <property type="match status" value="1"/>
</dbReference>
<comment type="caution">
    <text evidence="19">The sequence shown here is derived from an EMBL/GenBank/DDBJ whole genome shotgun (WGS) entry which is preliminary data.</text>
</comment>
<dbReference type="GO" id="GO:0007155">
    <property type="term" value="P:cell adhesion"/>
    <property type="evidence" value="ECO:0007669"/>
    <property type="project" value="UniProtKB-KW"/>
</dbReference>
<dbReference type="GO" id="GO:0004930">
    <property type="term" value="F:G protein-coupled receptor activity"/>
    <property type="evidence" value="ECO:0007669"/>
    <property type="project" value="InterPro"/>
</dbReference>
<dbReference type="GO" id="GO:0005886">
    <property type="term" value="C:plasma membrane"/>
    <property type="evidence" value="ECO:0007669"/>
    <property type="project" value="UniProtKB-SubCell"/>
</dbReference>
<evidence type="ECO:0000256" key="12">
    <source>
        <dbReference type="ARBA" id="ARBA00023180"/>
    </source>
</evidence>
<feature type="transmembrane region" description="Helical" evidence="15">
    <location>
        <begin position="789"/>
        <end position="812"/>
    </location>
</feature>
<comment type="caution">
    <text evidence="13">Lacks conserved residue(s) required for the propagation of feature annotation.</text>
</comment>
<dbReference type="SMART" id="SM00181">
    <property type="entry name" value="EGF"/>
    <property type="match status" value="4"/>
</dbReference>
<feature type="compositionally biased region" description="Polar residues" evidence="14">
    <location>
        <begin position="862"/>
        <end position="881"/>
    </location>
</feature>
<feature type="domain" description="EGF-like" evidence="16">
    <location>
        <begin position="235"/>
        <end position="279"/>
    </location>
</feature>
<dbReference type="Gene3D" id="2.10.25.10">
    <property type="entry name" value="Laminin"/>
    <property type="match status" value="4"/>
</dbReference>
<gene>
    <name evidence="19" type="ORF">NXF25_005511</name>
</gene>
<dbReference type="PROSITE" id="PS50261">
    <property type="entry name" value="G_PROTEIN_RECEP_F2_4"/>
    <property type="match status" value="1"/>
</dbReference>
<evidence type="ECO:0000313" key="19">
    <source>
        <dbReference type="EMBL" id="KAK9406737.1"/>
    </source>
</evidence>
<dbReference type="FunFam" id="2.10.25.10:FF:000038">
    <property type="entry name" value="Fibrillin 2"/>
    <property type="match status" value="2"/>
</dbReference>
<keyword evidence="10 15" id="KW-0472">Membrane</keyword>
<dbReference type="PANTHER" id="PTHR12011">
    <property type="entry name" value="ADHESION G-PROTEIN COUPLED RECEPTOR"/>
    <property type="match status" value="1"/>
</dbReference>
<dbReference type="InterPro" id="IPR000203">
    <property type="entry name" value="GPS"/>
</dbReference>
<evidence type="ECO:0000259" key="18">
    <source>
        <dbReference type="PROSITE" id="PS50261"/>
    </source>
</evidence>
<evidence type="ECO:0000256" key="4">
    <source>
        <dbReference type="ARBA" id="ARBA00022692"/>
    </source>
</evidence>
<dbReference type="SMART" id="SM00179">
    <property type="entry name" value="EGF_CA"/>
    <property type="match status" value="3"/>
</dbReference>
<dbReference type="PRINTS" id="PR01278">
    <property type="entry name" value="CD97PROTEIN"/>
</dbReference>
<feature type="domain" description="G-protein coupled receptors family 2 profile 2" evidence="18">
    <location>
        <begin position="603"/>
        <end position="842"/>
    </location>
</feature>
<dbReference type="GO" id="GO:0007166">
    <property type="term" value="P:cell surface receptor signaling pathway"/>
    <property type="evidence" value="ECO:0007669"/>
    <property type="project" value="InterPro"/>
</dbReference>
<dbReference type="InterPro" id="IPR046338">
    <property type="entry name" value="GAIN_dom_sf"/>
</dbReference>
<dbReference type="PROSITE" id="PS01187">
    <property type="entry name" value="EGF_CA"/>
    <property type="match status" value="1"/>
</dbReference>
<evidence type="ECO:0000256" key="13">
    <source>
        <dbReference type="PROSITE-ProRule" id="PRU00076"/>
    </source>
</evidence>
<dbReference type="CDD" id="cd15438">
    <property type="entry name" value="7tmB2_CD97"/>
    <property type="match status" value="1"/>
</dbReference>
<reference evidence="19 20" key="1">
    <citation type="journal article" date="2024" name="Proc. Natl. Acad. Sci. U.S.A.">
        <title>The genetic regulatory architecture and epigenomic basis for age-related changes in rattlesnake venom.</title>
        <authorList>
            <person name="Hogan M.P."/>
            <person name="Holding M.L."/>
            <person name="Nystrom G.S."/>
            <person name="Colston T.J."/>
            <person name="Bartlett D.A."/>
            <person name="Mason A.J."/>
            <person name="Ellsworth S.A."/>
            <person name="Rautsaw R.M."/>
            <person name="Lawrence K.C."/>
            <person name="Strickland J.L."/>
            <person name="He B."/>
            <person name="Fraser P."/>
            <person name="Margres M.J."/>
            <person name="Gilbert D.M."/>
            <person name="Gibbs H.L."/>
            <person name="Parkinson C.L."/>
            <person name="Rokyta D.R."/>
        </authorList>
    </citation>
    <scope>NUCLEOTIDE SEQUENCE [LARGE SCALE GENOMIC DNA]</scope>
    <source>
        <strain evidence="19">DRR0105</strain>
    </source>
</reference>
<evidence type="ECO:0000259" key="17">
    <source>
        <dbReference type="PROSITE" id="PS50221"/>
    </source>
</evidence>
<dbReference type="InterPro" id="IPR017981">
    <property type="entry name" value="GPCR_2-like_7TM"/>
</dbReference>
<dbReference type="InterPro" id="IPR049883">
    <property type="entry name" value="NOTCH1_EGF-like"/>
</dbReference>
<feature type="domain" description="EGF-like" evidence="16">
    <location>
        <begin position="280"/>
        <end position="317"/>
    </location>
</feature>
<dbReference type="InterPro" id="IPR000832">
    <property type="entry name" value="GPCR_2_secretin-like"/>
</dbReference>
<evidence type="ECO:0000256" key="5">
    <source>
        <dbReference type="ARBA" id="ARBA00022729"/>
    </source>
</evidence>
<accession>A0AAW1BZ91</accession>
<dbReference type="InterPro" id="IPR003056">
    <property type="entry name" value="GPCR_2_ADGRE2_ADGRE5"/>
</dbReference>
<feature type="region of interest" description="Disordered" evidence="14">
    <location>
        <begin position="1"/>
        <end position="41"/>
    </location>
</feature>
<dbReference type="PANTHER" id="PTHR12011:SF348">
    <property type="entry name" value="ADHESION G PROTEIN-COUPLED RECEPTOR E5"/>
    <property type="match status" value="1"/>
</dbReference>
<keyword evidence="3 13" id="KW-0245">EGF-like domain</keyword>
<keyword evidence="12" id="KW-0325">Glycoprotein</keyword>
<dbReference type="Pfam" id="PF07645">
    <property type="entry name" value="EGF_CA"/>
    <property type="match status" value="2"/>
</dbReference>